<gene>
    <name evidence="2" type="ORF">SNAT2548_LOCUS27841</name>
</gene>
<organism evidence="2 3">
    <name type="scientific">Symbiodinium natans</name>
    <dbReference type="NCBI Taxonomy" id="878477"/>
    <lineage>
        <taxon>Eukaryota</taxon>
        <taxon>Sar</taxon>
        <taxon>Alveolata</taxon>
        <taxon>Dinophyceae</taxon>
        <taxon>Suessiales</taxon>
        <taxon>Symbiodiniaceae</taxon>
        <taxon>Symbiodinium</taxon>
    </lineage>
</organism>
<proteinExistence type="predicted"/>
<keyword evidence="3" id="KW-1185">Reference proteome</keyword>
<protein>
    <recommendedName>
        <fullName evidence="4">ISXO2-like transposase domain-containing protein</fullName>
    </recommendedName>
</protein>
<sequence length="417" mass="47973">MGKYLCKKPAYHFPIAKKGKTRMLMKGNLTKAASSKRAQGKAWKQTPYNRTGNKAPRVDRLKWKRTFQYLSSLNEYDAIQVLKDDGLMPTWEGAVCPFCSQGKVGPLTKRSGGLPRYRCKRWGCQKFITPQHLHPLFTATRGPEGHSLGVQAGMLLLRLANVPLSTIHVVTQINHKAIERMEHNLTLVRKKFVEETQRTMSFGGKGNKWQDVEVDESVFDKKLIPIEEADDPTKVMDWEQWVGMVQRGKPESLVLLRLTPPPTKKRSPGPGPIRRDDWKKISDRWLKGKHVILHSDSARAYKLKIPGVVHGSVVHKKRRVQVGKKWVWQQPTYVKIKKVTLPGGRKVTVKIGTQIVDRGWRFVKERLRVNQRAKTGSLRIIAQIRSAQYEYWNRGKDMWLETGSLMRRYMSNIIAQK</sequence>
<dbReference type="AlphaFoldDB" id="A0A812SRE6"/>
<reference evidence="2" key="1">
    <citation type="submission" date="2021-02" db="EMBL/GenBank/DDBJ databases">
        <authorList>
            <person name="Dougan E. K."/>
            <person name="Rhodes N."/>
            <person name="Thang M."/>
            <person name="Chan C."/>
        </authorList>
    </citation>
    <scope>NUCLEOTIDE SEQUENCE</scope>
</reference>
<dbReference type="Proteomes" id="UP000604046">
    <property type="component" value="Unassembled WGS sequence"/>
</dbReference>
<dbReference type="OrthoDB" id="407553at2759"/>
<feature type="region of interest" description="Disordered" evidence="1">
    <location>
        <begin position="35"/>
        <end position="54"/>
    </location>
</feature>
<evidence type="ECO:0000256" key="1">
    <source>
        <dbReference type="SAM" id="MobiDB-lite"/>
    </source>
</evidence>
<evidence type="ECO:0000313" key="3">
    <source>
        <dbReference type="Proteomes" id="UP000604046"/>
    </source>
</evidence>
<name>A0A812SRE6_9DINO</name>
<comment type="caution">
    <text evidence="2">The sequence shown here is derived from an EMBL/GenBank/DDBJ whole genome shotgun (WGS) entry which is preliminary data.</text>
</comment>
<evidence type="ECO:0000313" key="2">
    <source>
        <dbReference type="EMBL" id="CAE7497052.1"/>
    </source>
</evidence>
<accession>A0A812SRE6</accession>
<evidence type="ECO:0008006" key="4">
    <source>
        <dbReference type="Google" id="ProtNLM"/>
    </source>
</evidence>
<dbReference type="EMBL" id="CAJNDS010002492">
    <property type="protein sequence ID" value="CAE7497052.1"/>
    <property type="molecule type" value="Genomic_DNA"/>
</dbReference>